<dbReference type="Gene3D" id="3.40.50.1980">
    <property type="entry name" value="Nitrogenase molybdenum iron protein domain"/>
    <property type="match status" value="2"/>
</dbReference>
<comment type="caution">
    <text evidence="3">The sequence shown here is derived from an EMBL/GenBank/DDBJ whole genome shotgun (WGS) entry which is preliminary data.</text>
</comment>
<protein>
    <submittedName>
        <fullName evidence="3">ABC transporter substrate-binding protein</fullName>
    </submittedName>
</protein>
<dbReference type="PANTHER" id="PTHR30535:SF4">
    <property type="entry name" value="HEMIN-BINDING PERIPLASMIC PROTEIN HMUT"/>
    <property type="match status" value="1"/>
</dbReference>
<sequence>MMRGLVTLCAALLVSAAAAQAESKRVIAIGSSLTEIVHALGQQHRLVGRDRSSTWPPEAADLPDVGYRRALSPEGVLSVAPDLILALEGSGPPETIAVLQEAGVDYVAIADEFSRGGVIDKIRAVGAALGVEPEAEALAAETARRLDRALAESSAAQDAPVNVLFLLSARGGEFVVGGAETQADTIIRMAGGKNAAADVTGFKTMTPEAMAATAPDVILMMERQGEAILSEEELFALPAVRLTSAGQNRALIRMPGAYLLGFGPRTADAVMDLSAALRGVRGS</sequence>
<dbReference type="EMBL" id="WVQY01000004">
    <property type="protein sequence ID" value="NOD31145.1"/>
    <property type="molecule type" value="Genomic_DNA"/>
</dbReference>
<evidence type="ECO:0000313" key="4">
    <source>
        <dbReference type="Proteomes" id="UP000599383"/>
    </source>
</evidence>
<evidence type="ECO:0000313" key="3">
    <source>
        <dbReference type="EMBL" id="NOD31145.1"/>
    </source>
</evidence>
<organism evidence="3 4">
    <name type="scientific">Ruegeria atlantica</name>
    <dbReference type="NCBI Taxonomy" id="81569"/>
    <lineage>
        <taxon>Bacteria</taxon>
        <taxon>Pseudomonadati</taxon>
        <taxon>Pseudomonadota</taxon>
        <taxon>Alphaproteobacteria</taxon>
        <taxon>Rhodobacterales</taxon>
        <taxon>Roseobacteraceae</taxon>
        <taxon>Ruegeria</taxon>
    </lineage>
</organism>
<feature type="domain" description="Fe/B12 periplasmic-binding" evidence="2">
    <location>
        <begin position="25"/>
        <end position="281"/>
    </location>
</feature>
<dbReference type="PROSITE" id="PS50983">
    <property type="entry name" value="FE_B12_PBP"/>
    <property type="match status" value="1"/>
</dbReference>
<dbReference type="SUPFAM" id="SSF53807">
    <property type="entry name" value="Helical backbone' metal receptor"/>
    <property type="match status" value="1"/>
</dbReference>
<evidence type="ECO:0000259" key="2">
    <source>
        <dbReference type="PROSITE" id="PS50983"/>
    </source>
</evidence>
<keyword evidence="4" id="KW-1185">Reference proteome</keyword>
<accession>A0ABX1WCX1</accession>
<name>A0ABX1WCX1_9RHOB</name>
<gene>
    <name evidence="3" type="ORF">GS617_12745</name>
</gene>
<reference evidence="3 4" key="1">
    <citation type="submission" date="2019-12" db="EMBL/GenBank/DDBJ databases">
        <title>Ruegeria JWLKs population differentiation of coral mucus and skeleton niches.</title>
        <authorList>
            <person name="Luo D."/>
        </authorList>
    </citation>
    <scope>NUCLEOTIDE SEQUENCE [LARGE SCALE GENOMIC DNA]</scope>
    <source>
        <strain evidence="3 4">HKCCD6238</strain>
    </source>
</reference>
<dbReference type="Pfam" id="PF01497">
    <property type="entry name" value="Peripla_BP_2"/>
    <property type="match status" value="1"/>
</dbReference>
<feature type="signal peptide" evidence="1">
    <location>
        <begin position="1"/>
        <end position="21"/>
    </location>
</feature>
<dbReference type="PANTHER" id="PTHR30535">
    <property type="entry name" value="VITAMIN B12-BINDING PROTEIN"/>
    <property type="match status" value="1"/>
</dbReference>
<dbReference type="Proteomes" id="UP000599383">
    <property type="component" value="Unassembled WGS sequence"/>
</dbReference>
<feature type="chain" id="PRO_5046089824" evidence="1">
    <location>
        <begin position="22"/>
        <end position="283"/>
    </location>
</feature>
<keyword evidence="1" id="KW-0732">Signal</keyword>
<proteinExistence type="predicted"/>
<dbReference type="InterPro" id="IPR050902">
    <property type="entry name" value="ABC_Transporter_SBP"/>
</dbReference>
<dbReference type="InterPro" id="IPR002491">
    <property type="entry name" value="ABC_transptr_periplasmic_BD"/>
</dbReference>
<evidence type="ECO:0000256" key="1">
    <source>
        <dbReference type="SAM" id="SignalP"/>
    </source>
</evidence>